<evidence type="ECO:0000313" key="1">
    <source>
        <dbReference type="EMBL" id="MFD2761214.1"/>
    </source>
</evidence>
<reference evidence="2" key="1">
    <citation type="journal article" date="2019" name="Int. J. Syst. Evol. Microbiol.">
        <title>The Global Catalogue of Microorganisms (GCM) 10K type strain sequencing project: providing services to taxonomists for standard genome sequencing and annotation.</title>
        <authorList>
            <consortium name="The Broad Institute Genomics Platform"/>
            <consortium name="The Broad Institute Genome Sequencing Center for Infectious Disease"/>
            <person name="Wu L."/>
            <person name="Ma J."/>
        </authorList>
    </citation>
    <scope>NUCLEOTIDE SEQUENCE [LARGE SCALE GENOMIC DNA]</scope>
    <source>
        <strain evidence="2">TISTR 1535</strain>
    </source>
</reference>
<accession>A0ABW5V8P3</accession>
<dbReference type="EMBL" id="JBHUNA010000020">
    <property type="protein sequence ID" value="MFD2761214.1"/>
    <property type="molecule type" value="Genomic_DNA"/>
</dbReference>
<keyword evidence="2" id="KW-1185">Reference proteome</keyword>
<organism evidence="1 2">
    <name type="scientific">Lentibacillus juripiscarius</name>
    <dbReference type="NCBI Taxonomy" id="257446"/>
    <lineage>
        <taxon>Bacteria</taxon>
        <taxon>Bacillati</taxon>
        <taxon>Bacillota</taxon>
        <taxon>Bacilli</taxon>
        <taxon>Bacillales</taxon>
        <taxon>Bacillaceae</taxon>
        <taxon>Lentibacillus</taxon>
    </lineage>
</organism>
<proteinExistence type="predicted"/>
<sequence>MAEQERYKRLLEKLIRETENATIQSADEMVQKLVRELADRNTSAADHFR</sequence>
<evidence type="ECO:0000313" key="2">
    <source>
        <dbReference type="Proteomes" id="UP001597502"/>
    </source>
</evidence>
<gene>
    <name evidence="1" type="ORF">ACFSUO_09550</name>
</gene>
<comment type="caution">
    <text evidence="1">The sequence shown here is derived from an EMBL/GenBank/DDBJ whole genome shotgun (WGS) entry which is preliminary data.</text>
</comment>
<dbReference type="Proteomes" id="UP001597502">
    <property type="component" value="Unassembled WGS sequence"/>
</dbReference>
<dbReference type="RefSeq" id="WP_382393471.1">
    <property type="nucleotide sequence ID" value="NZ_JBHUNA010000020.1"/>
</dbReference>
<evidence type="ECO:0008006" key="3">
    <source>
        <dbReference type="Google" id="ProtNLM"/>
    </source>
</evidence>
<protein>
    <recommendedName>
        <fullName evidence="3">Sporulation histidine kinase inhibitor Sda</fullName>
    </recommendedName>
</protein>
<name>A0ABW5V8P3_9BACI</name>